<dbReference type="Proteomes" id="UP000317494">
    <property type="component" value="Unassembled WGS sequence"/>
</dbReference>
<comment type="similarity">
    <text evidence="2 7">Belongs to the CTL (choline transporter-like) family.</text>
</comment>
<protein>
    <recommendedName>
        <fullName evidence="7">Protein PNS1</fullName>
    </recommendedName>
</protein>
<dbReference type="STRING" id="286115.A0A507CNC5"/>
<dbReference type="PANTHER" id="PTHR12385">
    <property type="entry name" value="CHOLINE TRANSPORTER-LIKE (SLC FAMILY 44)"/>
    <property type="match status" value="1"/>
</dbReference>
<evidence type="ECO:0000313" key="11">
    <source>
        <dbReference type="Proteomes" id="UP000320475"/>
    </source>
</evidence>
<feature type="transmembrane region" description="Helical" evidence="7">
    <location>
        <begin position="569"/>
        <end position="591"/>
    </location>
</feature>
<feature type="transmembrane region" description="Helical" evidence="7">
    <location>
        <begin position="239"/>
        <end position="263"/>
    </location>
</feature>
<feature type="transmembrane region" description="Helical" evidence="7">
    <location>
        <begin position="392"/>
        <end position="414"/>
    </location>
</feature>
<evidence type="ECO:0000313" key="9">
    <source>
        <dbReference type="EMBL" id="TPX40638.1"/>
    </source>
</evidence>
<evidence type="ECO:0000313" key="8">
    <source>
        <dbReference type="EMBL" id="TPX35404.1"/>
    </source>
</evidence>
<feature type="transmembrane region" description="Helical" evidence="7">
    <location>
        <begin position="366"/>
        <end position="385"/>
    </location>
</feature>
<evidence type="ECO:0000313" key="10">
    <source>
        <dbReference type="Proteomes" id="UP000317494"/>
    </source>
</evidence>
<evidence type="ECO:0000256" key="3">
    <source>
        <dbReference type="ARBA" id="ARBA00022692"/>
    </source>
</evidence>
<feature type="transmembrane region" description="Helical" evidence="7">
    <location>
        <begin position="532"/>
        <end position="557"/>
    </location>
</feature>
<evidence type="ECO:0000256" key="2">
    <source>
        <dbReference type="ARBA" id="ARBA00007168"/>
    </source>
</evidence>
<dbReference type="VEuPathDB" id="FungiDB:SeMB42_g07177"/>
<feature type="transmembrane region" description="Helical" evidence="7">
    <location>
        <begin position="434"/>
        <end position="458"/>
    </location>
</feature>
<dbReference type="OrthoDB" id="420519at2759"/>
<dbReference type="GO" id="GO:0022857">
    <property type="term" value="F:transmembrane transporter activity"/>
    <property type="evidence" value="ECO:0007669"/>
    <property type="project" value="UniProtKB-UniRule"/>
</dbReference>
<evidence type="ECO:0000256" key="1">
    <source>
        <dbReference type="ARBA" id="ARBA00004141"/>
    </source>
</evidence>
<comment type="subcellular location">
    <subcellularLocation>
        <location evidence="7">Cell membrane</location>
        <topology evidence="7">Multi-pass membrane protein</topology>
    </subcellularLocation>
    <subcellularLocation>
        <location evidence="1">Membrane</location>
        <topology evidence="1">Multi-pass membrane protein</topology>
    </subcellularLocation>
</comment>
<dbReference type="Pfam" id="PF04515">
    <property type="entry name" value="Choline_transpo"/>
    <property type="match status" value="1"/>
</dbReference>
<feature type="transmembrane region" description="Helical" evidence="7">
    <location>
        <begin position="212"/>
        <end position="232"/>
    </location>
</feature>
<evidence type="ECO:0000256" key="6">
    <source>
        <dbReference type="ARBA" id="ARBA00023180"/>
    </source>
</evidence>
<feature type="transmembrane region" description="Helical" evidence="7">
    <location>
        <begin position="286"/>
        <end position="309"/>
    </location>
</feature>
<reference evidence="10 11" key="1">
    <citation type="journal article" date="2019" name="Sci. Rep.">
        <title>Comparative genomics of chytrid fungi reveal insights into the obligate biotrophic and pathogenic lifestyle of Synchytrium endobioticum.</title>
        <authorList>
            <person name="van de Vossenberg B.T.L.H."/>
            <person name="Warris S."/>
            <person name="Nguyen H.D.T."/>
            <person name="van Gent-Pelzer M.P.E."/>
            <person name="Joly D.L."/>
            <person name="van de Geest H.C."/>
            <person name="Bonants P.J.M."/>
            <person name="Smith D.S."/>
            <person name="Levesque C.A."/>
            <person name="van der Lee T.A.J."/>
        </authorList>
    </citation>
    <scope>NUCLEOTIDE SEQUENCE [LARGE SCALE GENOMIC DNA]</scope>
    <source>
        <strain evidence="9 11">LEV6574</strain>
        <strain evidence="8 10">MB42</strain>
    </source>
</reference>
<dbReference type="EMBL" id="QEAM01000375">
    <property type="protein sequence ID" value="TPX40638.1"/>
    <property type="molecule type" value="Genomic_DNA"/>
</dbReference>
<accession>A0A507CNC5</accession>
<feature type="transmembrane region" description="Helical" evidence="7">
    <location>
        <begin position="32"/>
        <end position="53"/>
    </location>
</feature>
<evidence type="ECO:0000256" key="4">
    <source>
        <dbReference type="ARBA" id="ARBA00022989"/>
    </source>
</evidence>
<dbReference type="InterPro" id="IPR007603">
    <property type="entry name" value="Choline_transptr-like"/>
</dbReference>
<dbReference type="PANTHER" id="PTHR12385:SF14">
    <property type="entry name" value="CHOLINE TRANSPORTER-LIKE 2"/>
    <property type="match status" value="1"/>
</dbReference>
<evidence type="ECO:0000256" key="5">
    <source>
        <dbReference type="ARBA" id="ARBA00023136"/>
    </source>
</evidence>
<comment type="caution">
    <text evidence="9">The sequence shown here is derived from an EMBL/GenBank/DDBJ whole genome shotgun (WGS) entry which is preliminary data.</text>
</comment>
<organism evidence="9 11">
    <name type="scientific">Synchytrium endobioticum</name>
    <dbReference type="NCBI Taxonomy" id="286115"/>
    <lineage>
        <taxon>Eukaryota</taxon>
        <taxon>Fungi</taxon>
        <taxon>Fungi incertae sedis</taxon>
        <taxon>Chytridiomycota</taxon>
        <taxon>Chytridiomycota incertae sedis</taxon>
        <taxon>Chytridiomycetes</taxon>
        <taxon>Synchytriales</taxon>
        <taxon>Synchytriaceae</taxon>
        <taxon>Synchytrium</taxon>
    </lineage>
</organism>
<keyword evidence="5 7" id="KW-0472">Membrane</keyword>
<dbReference type="GO" id="GO:0005886">
    <property type="term" value="C:plasma membrane"/>
    <property type="evidence" value="ECO:0007669"/>
    <property type="project" value="UniProtKB-SubCell"/>
</dbReference>
<dbReference type="EMBL" id="QEAN01000471">
    <property type="protein sequence ID" value="TPX35404.1"/>
    <property type="molecule type" value="Genomic_DNA"/>
</dbReference>
<name>A0A507CNC5_9FUNG</name>
<dbReference type="AlphaFoldDB" id="A0A507CNC5"/>
<proteinExistence type="inferred from homology"/>
<keyword evidence="3 7" id="KW-0812">Transmembrane</keyword>
<keyword evidence="6" id="KW-0325">Glycoprotein</keyword>
<keyword evidence="4 7" id="KW-1133">Transmembrane helix</keyword>
<comment type="function">
    <text evidence="7">Probably involved in transport through the plasma membrane.</text>
</comment>
<sequence>MGRTEISPTASDQPAYDPAVIGPQSRRQCRDIVFLILFILYWVGMFVVASLAVKTGNPQKLLAATDSHGQYCGWNNTAANSSLLDLTNYPYLYYLNPLNPLSTDKVCVSVCPTASAVSNTTTAICDTNITRPSDQSSLADAVTAGTCSPFVYESTVVLSRCLPSANVTAALWNASAAQYSINFGGTDISLNDLINSERDDIVLALADVVKTWPYILGGAGVSLIVSFLFLIVMRWFVALFVWIVIIAANLCVEGFAVWMYFYWRTRVTAYYALAADQRMKIDMWEMYAALGVFIALCVLAAVLFFITIFMRNRLRIGIEVIREASRAMNAMPVIVFFPLITWSMTAALLVYFVWILLYIASPTGPVTLSVYSFTATNASTGMAWYHVVGCLWGWAVISGINQITLAGGIASWYWCRDKRALPFMPVTKSFFRAIFWHLGSVCLGGAILTIVETIRLFLFKAQATAQASQNKAAQWILACAQCCMSCVEKVVKFINREAYIEIAVYGRSFFTSAARAFGLVTRNCLRLVAVNFVADFVIIMGRLVITVGMGFLAFALITWRESDLQLHFMFIPAVLVAFEAFLISSVFLNVYHIAVDTIFLCFCEDVERHDGSADRPYYMSEQLQHITNLKNQKDGQAGGYMSRKTVGARRIHAEEF</sequence>
<gene>
    <name evidence="9" type="ORF">SeLEV6574_g06516</name>
    <name evidence="8" type="ORF">SeMB42_g07177</name>
</gene>
<feature type="transmembrane region" description="Helical" evidence="7">
    <location>
        <begin position="330"/>
        <end position="360"/>
    </location>
</feature>
<evidence type="ECO:0000256" key="7">
    <source>
        <dbReference type="RuleBase" id="RU368066"/>
    </source>
</evidence>
<keyword evidence="10" id="KW-1185">Reference proteome</keyword>
<dbReference type="Proteomes" id="UP000320475">
    <property type="component" value="Unassembled WGS sequence"/>
</dbReference>